<dbReference type="EMBL" id="JRRC01484298">
    <property type="protein sequence ID" value="KHG07885.1"/>
    <property type="molecule type" value="Genomic_DNA"/>
</dbReference>
<proteinExistence type="inferred from homology"/>
<feature type="domain" description="Cysteine-rich transmembrane" evidence="4">
    <location>
        <begin position="24"/>
        <end position="53"/>
    </location>
</feature>
<protein>
    <recommendedName>
        <fullName evidence="4">Cysteine-rich transmembrane domain-containing protein</fullName>
    </recommendedName>
</protein>
<accession>A0A0B0N511</accession>
<dbReference type="AlphaFoldDB" id="A0A0B0N511"/>
<sequence>MANHKTQQPTIDHNKSAACCQPVTRNKGNGRNRNFLEGCLFALCCCWLWDACFDL</sequence>
<gene>
    <name evidence="5" type="ORF">F383_34965</name>
</gene>
<evidence type="ECO:0000256" key="1">
    <source>
        <dbReference type="ARBA" id="ARBA00004370"/>
    </source>
</evidence>
<evidence type="ECO:0000256" key="3">
    <source>
        <dbReference type="ARBA" id="ARBA00023136"/>
    </source>
</evidence>
<name>A0A0B0N511_GOSAR</name>
<evidence type="ECO:0000256" key="2">
    <source>
        <dbReference type="ARBA" id="ARBA00009444"/>
    </source>
</evidence>
<evidence type="ECO:0000313" key="5">
    <source>
        <dbReference type="EMBL" id="KHG07885.1"/>
    </source>
</evidence>
<comment type="caution">
    <text evidence="5">The sequence shown here is derived from an EMBL/GenBank/DDBJ whole genome shotgun (WGS) entry which is preliminary data.</text>
</comment>
<keyword evidence="3" id="KW-0472">Membrane</keyword>
<dbReference type="GO" id="GO:0016020">
    <property type="term" value="C:membrane"/>
    <property type="evidence" value="ECO:0007669"/>
    <property type="project" value="UniProtKB-SubCell"/>
</dbReference>
<dbReference type="InterPro" id="IPR028144">
    <property type="entry name" value="CYSTM_dom"/>
</dbReference>
<comment type="similarity">
    <text evidence="2">Belongs to the CYSTM1 family.</text>
</comment>
<evidence type="ECO:0000313" key="6">
    <source>
        <dbReference type="Proteomes" id="UP000032142"/>
    </source>
</evidence>
<organism evidence="5 6">
    <name type="scientific">Gossypium arboreum</name>
    <name type="common">Tree cotton</name>
    <name type="synonym">Gossypium nanking</name>
    <dbReference type="NCBI Taxonomy" id="29729"/>
    <lineage>
        <taxon>Eukaryota</taxon>
        <taxon>Viridiplantae</taxon>
        <taxon>Streptophyta</taxon>
        <taxon>Embryophyta</taxon>
        <taxon>Tracheophyta</taxon>
        <taxon>Spermatophyta</taxon>
        <taxon>Magnoliopsida</taxon>
        <taxon>eudicotyledons</taxon>
        <taxon>Gunneridae</taxon>
        <taxon>Pentapetalae</taxon>
        <taxon>rosids</taxon>
        <taxon>malvids</taxon>
        <taxon>Malvales</taxon>
        <taxon>Malvaceae</taxon>
        <taxon>Malvoideae</taxon>
        <taxon>Gossypium</taxon>
    </lineage>
</organism>
<comment type="subcellular location">
    <subcellularLocation>
        <location evidence="1">Membrane</location>
    </subcellularLocation>
</comment>
<reference evidence="6" key="1">
    <citation type="submission" date="2014-09" db="EMBL/GenBank/DDBJ databases">
        <authorList>
            <person name="Mudge J."/>
            <person name="Ramaraj T."/>
            <person name="Lindquist I.E."/>
            <person name="Bharti A.K."/>
            <person name="Sundararajan A."/>
            <person name="Cameron C.T."/>
            <person name="Woodward J.E."/>
            <person name="May G.D."/>
            <person name="Brubaker C."/>
            <person name="Broadhvest J."/>
            <person name="Wilkins T.A."/>
        </authorList>
    </citation>
    <scope>NUCLEOTIDE SEQUENCE</scope>
    <source>
        <strain evidence="6">cv. AKA8401</strain>
    </source>
</reference>
<evidence type="ECO:0000259" key="4">
    <source>
        <dbReference type="Pfam" id="PF12734"/>
    </source>
</evidence>
<dbReference type="Pfam" id="PF12734">
    <property type="entry name" value="CYSTM"/>
    <property type="match status" value="1"/>
</dbReference>
<dbReference type="Proteomes" id="UP000032142">
    <property type="component" value="Unassembled WGS sequence"/>
</dbReference>
<keyword evidence="6" id="KW-1185">Reference proteome</keyword>